<dbReference type="EMBL" id="JAQONE010000022">
    <property type="protein sequence ID" value="MDC2829840.1"/>
    <property type="molecule type" value="Genomic_DNA"/>
</dbReference>
<dbReference type="Proteomes" id="UP001220670">
    <property type="component" value="Unassembled WGS sequence"/>
</dbReference>
<protein>
    <submittedName>
        <fullName evidence="1">Alpha/beta hydrolase</fullName>
    </submittedName>
</protein>
<dbReference type="RefSeq" id="WP_272208979.1">
    <property type="nucleotide sequence ID" value="NZ_JAQOMV010000030.1"/>
</dbReference>
<sequence length="283" mass="31792">MHGFLFKKWRWLLLAILGLAIIGSGICWWQRAQAAQQFIQSKTPTFFFHGYGSSRHAEEHMANAAKRAGATNTIIWANVDRAGKVTFHGQIKANAINPIIEVNYENPRETNYHTDGQWAFNVLSAAKQKWGFKKMNLVGHSMGNMDIMYCLLDHPHSKQLPKLQKQVDIAGHFNGLNGEDEASSKLAADGKPTVTNRFYRELTKLRTTYPTGVKILNIYGNLQDGSHSDGTVPNNSSKSLRYLVSPIAQSYTEHEIKGSRAQHSKLHSNSQVDSLLINFLWGK</sequence>
<evidence type="ECO:0000313" key="1">
    <source>
        <dbReference type="EMBL" id="MDC2829840.1"/>
    </source>
</evidence>
<dbReference type="GO" id="GO:0016787">
    <property type="term" value="F:hydrolase activity"/>
    <property type="evidence" value="ECO:0007669"/>
    <property type="project" value="UniProtKB-KW"/>
</dbReference>
<comment type="caution">
    <text evidence="1">The sequence shown here is derived from an EMBL/GenBank/DDBJ whole genome shotgun (WGS) entry which is preliminary data.</text>
</comment>
<dbReference type="Pfam" id="PF06028">
    <property type="entry name" value="DUF915"/>
    <property type="match status" value="1"/>
</dbReference>
<organism evidence="1 2">
    <name type="scientific">Limosilactobacillus mucosae</name>
    <name type="common">Lactobacillus mucosae</name>
    <dbReference type="NCBI Taxonomy" id="97478"/>
    <lineage>
        <taxon>Bacteria</taxon>
        <taxon>Bacillati</taxon>
        <taxon>Bacillota</taxon>
        <taxon>Bacilli</taxon>
        <taxon>Lactobacillales</taxon>
        <taxon>Lactobacillaceae</taxon>
        <taxon>Limosilactobacillus</taxon>
    </lineage>
</organism>
<dbReference type="InterPro" id="IPR010315">
    <property type="entry name" value="DUF915_hydro-like"/>
</dbReference>
<proteinExistence type="predicted"/>
<keyword evidence="1" id="KW-0378">Hydrolase</keyword>
<gene>
    <name evidence="1" type="ORF">PO250_05895</name>
</gene>
<dbReference type="InterPro" id="IPR029058">
    <property type="entry name" value="AB_hydrolase_fold"/>
</dbReference>
<dbReference type="AlphaFoldDB" id="A0AAJ1MAK9"/>
<reference evidence="1" key="1">
    <citation type="submission" date="2023-01" db="EMBL/GenBank/DDBJ databases">
        <title>Genome analysis of 13 Lactobacillus isolated from gut of wild boar.</title>
        <authorList>
            <person name="Papp P."/>
            <person name="Libisch B."/>
            <person name="Nagy T."/>
            <person name="Olasz F."/>
        </authorList>
    </citation>
    <scope>NUCLEOTIDE SEQUENCE</scope>
    <source>
        <strain evidence="1">F146</strain>
    </source>
</reference>
<evidence type="ECO:0000313" key="2">
    <source>
        <dbReference type="Proteomes" id="UP001220670"/>
    </source>
</evidence>
<dbReference type="SUPFAM" id="SSF53474">
    <property type="entry name" value="alpha/beta-Hydrolases"/>
    <property type="match status" value="1"/>
</dbReference>
<name>A0AAJ1MAK9_LIMMU</name>
<dbReference type="Gene3D" id="3.40.50.1820">
    <property type="entry name" value="alpha/beta hydrolase"/>
    <property type="match status" value="1"/>
</dbReference>
<accession>A0AAJ1MAK9</accession>